<dbReference type="AlphaFoldDB" id="A0A7C2WDZ7"/>
<evidence type="ECO:0000313" key="1">
    <source>
        <dbReference type="EMBL" id="HEX70650.1"/>
    </source>
</evidence>
<gene>
    <name evidence="1" type="ORF">ENP13_05335</name>
</gene>
<comment type="caution">
    <text evidence="1">The sequence shown here is derived from an EMBL/GenBank/DDBJ whole genome shotgun (WGS) entry which is preliminary data.</text>
</comment>
<dbReference type="InterPro" id="IPR053745">
    <property type="entry name" value="Viral_Tail_Comp_sf"/>
</dbReference>
<dbReference type="Gene3D" id="3.30.2000.30">
    <property type="match status" value="1"/>
</dbReference>
<proteinExistence type="predicted"/>
<dbReference type="EMBL" id="DSID01000402">
    <property type="protein sequence ID" value="HEX70650.1"/>
    <property type="molecule type" value="Genomic_DNA"/>
</dbReference>
<protein>
    <submittedName>
        <fullName evidence="1">DUF3168 domain-containing protein</fullName>
    </submittedName>
</protein>
<organism evidence="1">
    <name type="scientific">Thermorudis sp</name>
    <dbReference type="NCBI Taxonomy" id="1969470"/>
    <lineage>
        <taxon>Bacteria</taxon>
        <taxon>Pseudomonadati</taxon>
        <taxon>Thermomicrobiota</taxon>
        <taxon>Thermomicrobia</taxon>
        <taxon>Thermomicrobia incertae sedis</taxon>
        <taxon>Thermorudis</taxon>
    </lineage>
</organism>
<reference evidence="1" key="1">
    <citation type="journal article" date="2020" name="mSystems">
        <title>Genome- and Community-Level Interaction Insights into Carbon Utilization and Element Cycling Functions of Hydrothermarchaeota in Hydrothermal Sediment.</title>
        <authorList>
            <person name="Zhou Z."/>
            <person name="Liu Y."/>
            <person name="Xu W."/>
            <person name="Pan J."/>
            <person name="Luo Z.H."/>
            <person name="Li M."/>
        </authorList>
    </citation>
    <scope>NUCLEOTIDE SEQUENCE [LARGE SCALE GENOMIC DNA]</scope>
    <source>
        <strain evidence="1">SpSt-192</strain>
    </source>
</reference>
<name>A0A7C2WDZ7_9BACT</name>
<sequence>MTLSSDDLIVEAVWSRLAADSMLASLMGGRARQYHEWAEPDAPFPYLVHRFRSAPAPTPGMRLGTYVIDIWDHAPTAARLAAIQRRLTELLDLAYLELPELGIVRFWNERWEPVPQDEKNIWRRTSEWGVRYASKRELTAIVTRGG</sequence>
<accession>A0A7C2WDZ7</accession>